<keyword evidence="4 7" id="KW-1133">Transmembrane helix</keyword>
<protein>
    <recommendedName>
        <fullName evidence="8">Amino acid transporter transmembrane domain-containing protein</fullName>
    </recommendedName>
</protein>
<dbReference type="RefSeq" id="XP_023631376.1">
    <property type="nucleotide sequence ID" value="XM_023775608.1"/>
</dbReference>
<feature type="domain" description="Amino acid transporter transmembrane" evidence="8">
    <location>
        <begin position="81"/>
        <end position="480"/>
    </location>
</feature>
<dbReference type="PANTHER" id="PTHR22950:SF479">
    <property type="entry name" value="AMINO ACID TRANSPORTER (EUROFUNG)-RELATED"/>
    <property type="match status" value="1"/>
</dbReference>
<comment type="subcellular location">
    <subcellularLocation>
        <location evidence="1">Membrane</location>
        <topology evidence="1">Multi-pass membrane protein</topology>
    </subcellularLocation>
</comment>
<name>A0A2D3VH83_9PEZI</name>
<feature type="transmembrane region" description="Helical" evidence="7">
    <location>
        <begin position="297"/>
        <end position="322"/>
    </location>
</feature>
<organism evidence="9 10">
    <name type="scientific">Ramularia collo-cygni</name>
    <dbReference type="NCBI Taxonomy" id="112498"/>
    <lineage>
        <taxon>Eukaryota</taxon>
        <taxon>Fungi</taxon>
        <taxon>Dikarya</taxon>
        <taxon>Ascomycota</taxon>
        <taxon>Pezizomycotina</taxon>
        <taxon>Dothideomycetes</taxon>
        <taxon>Dothideomycetidae</taxon>
        <taxon>Mycosphaerellales</taxon>
        <taxon>Mycosphaerellaceae</taxon>
        <taxon>Ramularia</taxon>
    </lineage>
</organism>
<feature type="transmembrane region" description="Helical" evidence="7">
    <location>
        <begin position="84"/>
        <end position="104"/>
    </location>
</feature>
<feature type="transmembrane region" description="Helical" evidence="7">
    <location>
        <begin position="448"/>
        <end position="471"/>
    </location>
</feature>
<evidence type="ECO:0000313" key="9">
    <source>
        <dbReference type="EMBL" id="CZT24652.1"/>
    </source>
</evidence>
<evidence type="ECO:0000256" key="5">
    <source>
        <dbReference type="ARBA" id="ARBA00023136"/>
    </source>
</evidence>
<evidence type="ECO:0000256" key="7">
    <source>
        <dbReference type="SAM" id="Phobius"/>
    </source>
</evidence>
<evidence type="ECO:0000259" key="8">
    <source>
        <dbReference type="Pfam" id="PF01490"/>
    </source>
</evidence>
<evidence type="ECO:0000256" key="1">
    <source>
        <dbReference type="ARBA" id="ARBA00004141"/>
    </source>
</evidence>
<feature type="transmembrane region" description="Helical" evidence="7">
    <location>
        <begin position="191"/>
        <end position="210"/>
    </location>
</feature>
<feature type="transmembrane region" description="Helical" evidence="7">
    <location>
        <begin position="502"/>
        <end position="524"/>
    </location>
</feature>
<evidence type="ECO:0000256" key="4">
    <source>
        <dbReference type="ARBA" id="ARBA00022989"/>
    </source>
</evidence>
<feature type="transmembrane region" description="Helical" evidence="7">
    <location>
        <begin position="222"/>
        <end position="244"/>
    </location>
</feature>
<sequence length="549" mass="59694">MSSQATSQLVVGHHPGSDSGKTLETSMPAEVMNQKLVMLEEIRAIHIHSSGGSSTEAKNEADDAGTRVAQPDAIANRVSRRIGWVKAAILMVAETMSLGIMSLPQAMNSLGMIVGAILICFCGVLSVLSGLLLWKVKLKVPEVASYCDIMNKMYGRKGTWMSTTNNGTILILVMAAHIITWTEMVDVLSNGNTPCLVYIKAAGAFGMASLSLPKLLRSSMPLYYVAAGSIVTASFILIIGGGLTYEDLGAKSAFLIVPLRLLKFSAVASNISNVMISYAGHVAYFQIMDEMKNVNDFWKSLCLANGVIGMMYFLIAVVGYKFFGQDVASPALSSASPMIRKWAWGISIPTIIVAGVIAAFILNHDILELIWSKEQLSHDEAKTTSIPNIVDEEKDATGNQTNIQLQNSVNSSSMLSYKNEWIGRVLINAATWIAAFVLSNVIPDFGNLMGLMGSLVGWTIAIGQPALFWLWTEWNPVKSESNNKVLWKESIQRSYFHHYSTAFWLCFCVCMLVIWPVAAVTGVYGSGVLIQEAHAKNGAFSCNTISLMR</sequence>
<evidence type="ECO:0000256" key="3">
    <source>
        <dbReference type="ARBA" id="ARBA00022692"/>
    </source>
</evidence>
<dbReference type="OrthoDB" id="294730at2759"/>
<reference evidence="9 10" key="1">
    <citation type="submission" date="2016-03" db="EMBL/GenBank/DDBJ databases">
        <authorList>
            <person name="Ploux O."/>
        </authorList>
    </citation>
    <scope>NUCLEOTIDE SEQUENCE [LARGE SCALE GENOMIC DNA]</scope>
    <source>
        <strain evidence="9 10">URUG2</strain>
    </source>
</reference>
<proteinExistence type="inferred from homology"/>
<dbReference type="GeneID" id="35605423"/>
<dbReference type="PANTHER" id="PTHR22950">
    <property type="entry name" value="AMINO ACID TRANSPORTER"/>
    <property type="match status" value="1"/>
</dbReference>
<evidence type="ECO:0000256" key="2">
    <source>
        <dbReference type="ARBA" id="ARBA00008066"/>
    </source>
</evidence>
<feature type="transmembrane region" description="Helical" evidence="7">
    <location>
        <begin position="421"/>
        <end position="442"/>
    </location>
</feature>
<evidence type="ECO:0000256" key="6">
    <source>
        <dbReference type="SAM" id="MobiDB-lite"/>
    </source>
</evidence>
<comment type="similarity">
    <text evidence="2">Belongs to the amino acid/polyamine transporter 2 family.</text>
</comment>
<dbReference type="GO" id="GO:0015179">
    <property type="term" value="F:L-amino acid transmembrane transporter activity"/>
    <property type="evidence" value="ECO:0007669"/>
    <property type="project" value="TreeGrafter"/>
</dbReference>
<dbReference type="GO" id="GO:0016020">
    <property type="term" value="C:membrane"/>
    <property type="evidence" value="ECO:0007669"/>
    <property type="project" value="UniProtKB-SubCell"/>
</dbReference>
<evidence type="ECO:0000313" key="10">
    <source>
        <dbReference type="Proteomes" id="UP000225277"/>
    </source>
</evidence>
<accession>A0A2D3VH83</accession>
<feature type="transmembrane region" description="Helical" evidence="7">
    <location>
        <begin position="342"/>
        <end position="362"/>
    </location>
</feature>
<dbReference type="InterPro" id="IPR013057">
    <property type="entry name" value="AA_transpt_TM"/>
</dbReference>
<feature type="transmembrane region" description="Helical" evidence="7">
    <location>
        <begin position="264"/>
        <end position="285"/>
    </location>
</feature>
<dbReference type="Pfam" id="PF01490">
    <property type="entry name" value="Aa_trans"/>
    <property type="match status" value="1"/>
</dbReference>
<gene>
    <name evidence="9" type="ORF">RCC_10377</name>
</gene>
<dbReference type="Proteomes" id="UP000225277">
    <property type="component" value="Unassembled WGS sequence"/>
</dbReference>
<keyword evidence="3 7" id="KW-0812">Transmembrane</keyword>
<feature type="transmembrane region" description="Helical" evidence="7">
    <location>
        <begin position="110"/>
        <end position="134"/>
    </location>
</feature>
<dbReference type="STRING" id="112498.A0A2D3VH83"/>
<feature type="transmembrane region" description="Helical" evidence="7">
    <location>
        <begin position="160"/>
        <end position="179"/>
    </location>
</feature>
<dbReference type="EMBL" id="FJUY01000022">
    <property type="protein sequence ID" value="CZT24652.1"/>
    <property type="molecule type" value="Genomic_DNA"/>
</dbReference>
<feature type="region of interest" description="Disordered" evidence="6">
    <location>
        <begin position="1"/>
        <end position="23"/>
    </location>
</feature>
<dbReference type="AlphaFoldDB" id="A0A2D3VH83"/>
<keyword evidence="5 7" id="KW-0472">Membrane</keyword>
<keyword evidence="10" id="KW-1185">Reference proteome</keyword>